<comment type="catalytic activity">
    <reaction evidence="1 6">
        <text>Hydrolysis of terminal non-reducing beta-D-galactose residues in beta-D-galactosides.</text>
        <dbReference type="EC" id="3.2.1.23"/>
    </reaction>
</comment>
<evidence type="ECO:0000259" key="10">
    <source>
        <dbReference type="Pfam" id="PF21317"/>
    </source>
</evidence>
<evidence type="ECO:0000256" key="1">
    <source>
        <dbReference type="ARBA" id="ARBA00001412"/>
    </source>
</evidence>
<evidence type="ECO:0000259" key="9">
    <source>
        <dbReference type="Pfam" id="PF01301"/>
    </source>
</evidence>
<keyword evidence="4 6" id="KW-0378">Hydrolase</keyword>
<dbReference type="AlphaFoldDB" id="A0A383W4Z6"/>
<protein>
    <recommendedName>
        <fullName evidence="3 6">Beta-galactosidase</fullName>
        <ecNumber evidence="3 6">3.2.1.23</ecNumber>
    </recommendedName>
</protein>
<evidence type="ECO:0000256" key="4">
    <source>
        <dbReference type="ARBA" id="ARBA00022801"/>
    </source>
</evidence>
<feature type="compositionally biased region" description="Low complexity" evidence="8">
    <location>
        <begin position="706"/>
        <end position="720"/>
    </location>
</feature>
<dbReference type="Pfam" id="PF01301">
    <property type="entry name" value="Glyco_hydro_35"/>
    <property type="match status" value="1"/>
</dbReference>
<evidence type="ECO:0000313" key="12">
    <source>
        <dbReference type="EMBL" id="SZX72263.1"/>
    </source>
</evidence>
<dbReference type="GO" id="GO:0004565">
    <property type="term" value="F:beta-galactosidase activity"/>
    <property type="evidence" value="ECO:0007669"/>
    <property type="project" value="UniProtKB-EC"/>
</dbReference>
<dbReference type="PANTHER" id="PTHR23421">
    <property type="entry name" value="BETA-GALACTOSIDASE RELATED"/>
    <property type="match status" value="1"/>
</dbReference>
<evidence type="ECO:0000256" key="7">
    <source>
        <dbReference type="RuleBase" id="RU003679"/>
    </source>
</evidence>
<feature type="domain" description="Beta-galactosidase galactose-binding" evidence="11">
    <location>
        <begin position="1018"/>
        <end position="1069"/>
    </location>
</feature>
<feature type="compositionally biased region" description="Low complexity" evidence="8">
    <location>
        <begin position="588"/>
        <end position="626"/>
    </location>
</feature>
<name>A0A383W4Z6_TETOB</name>
<feature type="region of interest" description="Disordered" evidence="8">
    <location>
        <begin position="514"/>
        <end position="548"/>
    </location>
</feature>
<accession>A0A383W4Z6</accession>
<dbReference type="Gene3D" id="2.60.120.260">
    <property type="entry name" value="Galactose-binding domain-like"/>
    <property type="match status" value="3"/>
</dbReference>
<evidence type="ECO:0000313" key="13">
    <source>
        <dbReference type="Proteomes" id="UP000256970"/>
    </source>
</evidence>
<reference evidence="12 13" key="1">
    <citation type="submission" date="2016-10" db="EMBL/GenBank/DDBJ databases">
        <authorList>
            <person name="Cai Z."/>
        </authorList>
    </citation>
    <scope>NUCLEOTIDE SEQUENCE [LARGE SCALE GENOMIC DNA]</scope>
</reference>
<dbReference type="InterPro" id="IPR031330">
    <property type="entry name" value="Gly_Hdrlase_35_cat"/>
</dbReference>
<dbReference type="Pfam" id="PF21467">
    <property type="entry name" value="BetaGal_gal-bd"/>
    <property type="match status" value="1"/>
</dbReference>
<sequence>MGRHPAGTAACITLGTAVVLCVACAILLAAAPPAQWRRPLLSPATAAARLPLTSAPPNTAPAATGNASRSFTISNDRFMKDGAPFRLLSGSVHYNRIPPDLWRDRLARARALGLNAVQFYVPWNFHQPRPGPEGLLPFEGWRDVAGFVRAAGEAGLLVLLRPGPYICGEWEFGGLPAWLLQANPAMPVRSADPAFLAAVEAWWGALLPQLAPLTYERGGPIIMVQVENEYGYFGGSKPYLRHLADTIRHHMGQQVLLYTVDGASLLPVAMGSLPGGDVLATVDFGPTTDVEAAFALQKSFNPPGRSPPFCVEYYTGWLTHWGEPMARSQAADVAGTLRDILAAANSSASVNLYMAAGGTNFGPWAGANVFGTPPGGLRQQQLPGPGPAQWRLQQAALQQHKQQQMQQQSRGSAGSSSSSRNQELYQPHITSYDYNCPIGEGGTVGQLGMGGDSKFDALRQVIAEAQGVSVAQLPALPPPVPLVAYEPVVLTEGLYLLDALPQLSASCRGSTYCSSELGQGGSSSGRRQHGSHQLKHDQPPQHAPAAHGDHLPAAALRTAAGVHALRPMLQRLSSLLAGKQPSVAFPSQQQHPWHAQQEQQAGAAPASSKAAGAAQLAASDRSAAADPPGPVQSSSLYPLPMEQYGQYYGPILYQTVLQGQQAAPAGGLLQLTAHDTVWAFLDGQLLGRSYRSAPRTIEVPPSPFNSSEAQQDSSSSAEQQRNQAADAGLAASKKLLSQGSSSSTSSQGRLLQLLVWPLGRNNFALFGSSMNDQKGLLGNVSLAGQVLTGWNVTHLCLEGGGPDAFSGLQLPWRPLAGAAAGAGGAGAYWDSDNSAGQQQASSGGEVAGDATAAAEGRVSGQHRSQQEAGSRPLLVLPGSSAWLAERQAARQQQQQRPAGDEVDSSKSSSSSSMRGIFAGAGNVTAFISTVAEAQAQAVIAAAADAATGNGPATAAARAAATIRAGLAAAAAADDSIDVAQRAKGPLVLRGTLHVPAAAQAEATGSQQQQQQRGSLLPPGRPADTFLHLGEGWGHGQVWVNGVSLGAYWAEQGPQMSLYLPGSFLQPGPNEVVLLELDGRVPVRGDGPLTIACADEPDFDGPAAGPAPLA</sequence>
<feature type="region of interest" description="Disordered" evidence="8">
    <location>
        <begin position="1001"/>
        <end position="1021"/>
    </location>
</feature>
<dbReference type="Gene3D" id="3.20.20.80">
    <property type="entry name" value="Glycosidases"/>
    <property type="match status" value="1"/>
</dbReference>
<dbReference type="SUPFAM" id="SSF51445">
    <property type="entry name" value="(Trans)glycosidases"/>
    <property type="match status" value="1"/>
</dbReference>
<proteinExistence type="inferred from homology"/>
<feature type="region of interest" description="Disordered" evidence="8">
    <location>
        <begin position="830"/>
        <end position="871"/>
    </location>
</feature>
<dbReference type="InterPro" id="IPR048913">
    <property type="entry name" value="BetaGal_gal-bd"/>
</dbReference>
<feature type="region of interest" description="Disordered" evidence="8">
    <location>
        <begin position="584"/>
        <end position="637"/>
    </location>
</feature>
<dbReference type="SUPFAM" id="SSF49785">
    <property type="entry name" value="Galactose-binding domain-like"/>
    <property type="match status" value="1"/>
</dbReference>
<dbReference type="InterPro" id="IPR008979">
    <property type="entry name" value="Galactose-bd-like_sf"/>
</dbReference>
<keyword evidence="13" id="KW-1185">Reference proteome</keyword>
<evidence type="ECO:0000259" key="11">
    <source>
        <dbReference type="Pfam" id="PF21467"/>
    </source>
</evidence>
<feature type="region of interest" description="Disordered" evidence="8">
    <location>
        <begin position="694"/>
        <end position="724"/>
    </location>
</feature>
<dbReference type="STRING" id="3088.A0A383W4Z6"/>
<dbReference type="InterPro" id="IPR017853">
    <property type="entry name" value="GH"/>
</dbReference>
<dbReference type="EMBL" id="FNXT01001122">
    <property type="protein sequence ID" value="SZX72263.1"/>
    <property type="molecule type" value="Genomic_DNA"/>
</dbReference>
<evidence type="ECO:0000256" key="5">
    <source>
        <dbReference type="ARBA" id="ARBA00023295"/>
    </source>
</evidence>
<dbReference type="PRINTS" id="PR00742">
    <property type="entry name" value="GLHYDRLASE35"/>
</dbReference>
<dbReference type="GO" id="GO:0005975">
    <property type="term" value="P:carbohydrate metabolic process"/>
    <property type="evidence" value="ECO:0007669"/>
    <property type="project" value="InterPro"/>
</dbReference>
<organism evidence="12 13">
    <name type="scientific">Tetradesmus obliquus</name>
    <name type="common">Green alga</name>
    <name type="synonym">Acutodesmus obliquus</name>
    <dbReference type="NCBI Taxonomy" id="3088"/>
    <lineage>
        <taxon>Eukaryota</taxon>
        <taxon>Viridiplantae</taxon>
        <taxon>Chlorophyta</taxon>
        <taxon>core chlorophytes</taxon>
        <taxon>Chlorophyceae</taxon>
        <taxon>CS clade</taxon>
        <taxon>Sphaeropleales</taxon>
        <taxon>Scenedesmaceae</taxon>
        <taxon>Tetradesmus</taxon>
    </lineage>
</organism>
<dbReference type="EC" id="3.2.1.23" evidence="3 6"/>
<dbReference type="InterPro" id="IPR048912">
    <property type="entry name" value="BetaGal1-like_ABD1"/>
</dbReference>
<dbReference type="InterPro" id="IPR019801">
    <property type="entry name" value="Glyco_hydro_35_CS"/>
</dbReference>
<feature type="domain" description="Glycoside hydrolase 35 catalytic" evidence="9">
    <location>
        <begin position="78"/>
        <end position="371"/>
    </location>
</feature>
<dbReference type="Pfam" id="PF21317">
    <property type="entry name" value="BetaGal_ABD_1"/>
    <property type="match status" value="1"/>
</dbReference>
<feature type="region of interest" description="Disordered" evidence="8">
    <location>
        <begin position="885"/>
        <end position="913"/>
    </location>
</feature>
<dbReference type="PROSITE" id="PS01182">
    <property type="entry name" value="GLYCOSYL_HYDROL_F35"/>
    <property type="match status" value="1"/>
</dbReference>
<feature type="domain" description="Beta-galactosidase 1-like first all-beta" evidence="10">
    <location>
        <begin position="742"/>
        <end position="795"/>
    </location>
</feature>
<feature type="compositionally biased region" description="Polar residues" evidence="8">
    <location>
        <begin position="831"/>
        <end position="842"/>
    </location>
</feature>
<evidence type="ECO:0000256" key="2">
    <source>
        <dbReference type="ARBA" id="ARBA00009809"/>
    </source>
</evidence>
<feature type="compositionally biased region" description="Low complexity" evidence="8">
    <location>
        <begin position="1001"/>
        <end position="1011"/>
    </location>
</feature>
<evidence type="ECO:0000256" key="8">
    <source>
        <dbReference type="SAM" id="MobiDB-lite"/>
    </source>
</evidence>
<feature type="region of interest" description="Disordered" evidence="8">
    <location>
        <begin position="395"/>
        <end position="421"/>
    </location>
</feature>
<keyword evidence="5 6" id="KW-0326">Glycosidase</keyword>
<evidence type="ECO:0000256" key="3">
    <source>
        <dbReference type="ARBA" id="ARBA00012756"/>
    </source>
</evidence>
<evidence type="ECO:0000256" key="6">
    <source>
        <dbReference type="RuleBase" id="RU000675"/>
    </source>
</evidence>
<comment type="similarity">
    <text evidence="2 7">Belongs to the glycosyl hydrolase 35 family.</text>
</comment>
<dbReference type="FunFam" id="3.20.20.80:FF:000115">
    <property type="entry name" value="Beta-galactosidase"/>
    <property type="match status" value="1"/>
</dbReference>
<gene>
    <name evidence="12" type="ORF">BQ4739_LOCUS12454</name>
</gene>
<dbReference type="Proteomes" id="UP000256970">
    <property type="component" value="Unassembled WGS sequence"/>
</dbReference>
<dbReference type="InterPro" id="IPR001944">
    <property type="entry name" value="Glycoside_Hdrlase_35"/>
</dbReference>